<dbReference type="RefSeq" id="WP_089772389.1">
    <property type="nucleotide sequence ID" value="NZ_FNTX01000001.1"/>
</dbReference>
<dbReference type="OrthoDB" id="3541690at2"/>
<keyword evidence="1" id="KW-0175">Coiled coil</keyword>
<organism evidence="3 4">
    <name type="scientific">Ruania alba</name>
    <dbReference type="NCBI Taxonomy" id="648782"/>
    <lineage>
        <taxon>Bacteria</taxon>
        <taxon>Bacillati</taxon>
        <taxon>Actinomycetota</taxon>
        <taxon>Actinomycetes</taxon>
        <taxon>Micrococcales</taxon>
        <taxon>Ruaniaceae</taxon>
        <taxon>Ruania</taxon>
    </lineage>
</organism>
<feature type="coiled-coil region" evidence="1">
    <location>
        <begin position="202"/>
        <end position="299"/>
    </location>
</feature>
<keyword evidence="4" id="KW-1185">Reference proteome</keyword>
<name>A0A1H5G5D5_9MICO</name>
<dbReference type="AlphaFoldDB" id="A0A1H5G5D5"/>
<accession>A0A1H5G5D5</accession>
<protein>
    <submittedName>
        <fullName evidence="3">Uncharacterized protein</fullName>
    </submittedName>
</protein>
<proteinExistence type="predicted"/>
<evidence type="ECO:0000256" key="2">
    <source>
        <dbReference type="SAM" id="MobiDB-lite"/>
    </source>
</evidence>
<evidence type="ECO:0000256" key="1">
    <source>
        <dbReference type="SAM" id="Coils"/>
    </source>
</evidence>
<feature type="region of interest" description="Disordered" evidence="2">
    <location>
        <begin position="170"/>
        <end position="200"/>
    </location>
</feature>
<dbReference type="EMBL" id="FNTX01000001">
    <property type="protein sequence ID" value="SEE10900.1"/>
    <property type="molecule type" value="Genomic_DNA"/>
</dbReference>
<sequence length="299" mass="32487">MDELHRAASEIYAVPPEEFVATRDGCARQLDASGSHDAAAQVRGLAKPVRAAWAVNVLVRRMPERVAQLTDLGRALREAHERMDAVDLRELTVRRRTLVTTMVRELRSLCRELGPDLSGATCTQVEQTLVAGVADEQIEAAVLSGLLVRPFGPGGASTAQVRDATAVPGATGVRPTAQRPGSPLVVVPDPEPPARRATSADRRAAAAEVRAAQRRVQRLESAAERAQEGVASYQAEALRLRAEIEELRRRAFDLEHQAERADRELHRADQTRSDAVRTLEEAQDALADARAQEQALGSD</sequence>
<evidence type="ECO:0000313" key="3">
    <source>
        <dbReference type="EMBL" id="SEE10900.1"/>
    </source>
</evidence>
<dbReference type="STRING" id="648782.SAMN04488554_1545"/>
<reference evidence="4" key="1">
    <citation type="submission" date="2016-10" db="EMBL/GenBank/DDBJ databases">
        <authorList>
            <person name="Varghese N."/>
            <person name="Submissions S."/>
        </authorList>
    </citation>
    <scope>NUCLEOTIDE SEQUENCE [LARGE SCALE GENOMIC DNA]</scope>
    <source>
        <strain evidence="4">DSM 21368</strain>
    </source>
</reference>
<gene>
    <name evidence="3" type="ORF">SAMN04488554_1545</name>
</gene>
<dbReference type="Proteomes" id="UP000199220">
    <property type="component" value="Unassembled WGS sequence"/>
</dbReference>
<evidence type="ECO:0000313" key="4">
    <source>
        <dbReference type="Proteomes" id="UP000199220"/>
    </source>
</evidence>